<organism evidence="1 2">
    <name type="scientific">Cordyceps javanica</name>
    <dbReference type="NCBI Taxonomy" id="43265"/>
    <lineage>
        <taxon>Eukaryota</taxon>
        <taxon>Fungi</taxon>
        <taxon>Dikarya</taxon>
        <taxon>Ascomycota</taxon>
        <taxon>Pezizomycotina</taxon>
        <taxon>Sordariomycetes</taxon>
        <taxon>Hypocreomycetidae</taxon>
        <taxon>Hypocreales</taxon>
        <taxon>Cordycipitaceae</taxon>
        <taxon>Cordyceps</taxon>
    </lineage>
</organism>
<keyword evidence="2" id="KW-1185">Reference proteome</keyword>
<name>A0A545UUV4_9HYPO</name>
<evidence type="ECO:0000313" key="2">
    <source>
        <dbReference type="Proteomes" id="UP000315783"/>
    </source>
</evidence>
<accession>A0A545UUV4</accession>
<protein>
    <submittedName>
        <fullName evidence="1">Uncharacterized protein</fullName>
    </submittedName>
</protein>
<reference evidence="1 2" key="1">
    <citation type="journal article" date="2019" name="Appl. Microbiol. Biotechnol.">
        <title>Genome sequence of Isaria javanica and comparative genome analysis insights into family S53 peptidase evolution in fungal entomopathogens.</title>
        <authorList>
            <person name="Lin R."/>
            <person name="Zhang X."/>
            <person name="Xin B."/>
            <person name="Zou M."/>
            <person name="Gao Y."/>
            <person name="Qin F."/>
            <person name="Hu Q."/>
            <person name="Xie B."/>
            <person name="Cheng X."/>
        </authorList>
    </citation>
    <scope>NUCLEOTIDE SEQUENCE [LARGE SCALE GENOMIC DNA]</scope>
    <source>
        <strain evidence="1 2">IJ1G</strain>
    </source>
</reference>
<dbReference type="EMBL" id="SPUK01000012">
    <property type="protein sequence ID" value="TQV93253.1"/>
    <property type="molecule type" value="Genomic_DNA"/>
</dbReference>
<dbReference type="AlphaFoldDB" id="A0A545UUV4"/>
<evidence type="ECO:0000313" key="1">
    <source>
        <dbReference type="EMBL" id="TQV93253.1"/>
    </source>
</evidence>
<proteinExistence type="predicted"/>
<gene>
    <name evidence="1" type="ORF">IF1G_07831</name>
</gene>
<sequence length="99" mass="11028">MSNDHISRKTGLVFVKLAMSYTITAHTWHSLFTPHSNTQIHVGYPLILLGAFTMYKRAILQSLSARDGPALCANRLEPCFRSSVDHLTLPQKTKSAGQM</sequence>
<dbReference type="Proteomes" id="UP000315783">
    <property type="component" value="Unassembled WGS sequence"/>
</dbReference>
<comment type="caution">
    <text evidence="1">The sequence shown here is derived from an EMBL/GenBank/DDBJ whole genome shotgun (WGS) entry which is preliminary data.</text>
</comment>